<dbReference type="EMBL" id="QNUK01000086">
    <property type="protein sequence ID" value="KAF5902685.1"/>
    <property type="molecule type" value="Genomic_DNA"/>
</dbReference>
<reference evidence="1" key="1">
    <citation type="submission" date="2020-07" db="EMBL/GenBank/DDBJ databases">
        <title>Clarias magur genome sequencing, assembly and annotation.</title>
        <authorList>
            <person name="Kushwaha B."/>
            <person name="Kumar R."/>
            <person name="Das P."/>
            <person name="Joshi C.G."/>
            <person name="Kumar D."/>
            <person name="Nagpure N.S."/>
            <person name="Pandey M."/>
            <person name="Agarwal S."/>
            <person name="Srivastava S."/>
            <person name="Singh M."/>
            <person name="Sahoo L."/>
            <person name="Jayasankar P."/>
            <person name="Meher P.K."/>
            <person name="Koringa P.G."/>
            <person name="Iquebal M.A."/>
            <person name="Das S.P."/>
            <person name="Bit A."/>
            <person name="Patnaik S."/>
            <person name="Patel N."/>
            <person name="Shah T.M."/>
            <person name="Hinsu A."/>
            <person name="Jena J.K."/>
        </authorList>
    </citation>
    <scope>NUCLEOTIDE SEQUENCE</scope>
    <source>
        <strain evidence="1">CIFAMagur01</strain>
        <tissue evidence="1">Testis</tissue>
    </source>
</reference>
<evidence type="ECO:0000313" key="1">
    <source>
        <dbReference type="EMBL" id="KAF5902685.1"/>
    </source>
</evidence>
<proteinExistence type="predicted"/>
<name>A0A8J4XEQ9_CLAMG</name>
<protein>
    <submittedName>
        <fullName evidence="1">Tumor necrosis factor receptor superfamily member EDAR</fullName>
    </submittedName>
</protein>
<comment type="caution">
    <text evidence="1">The sequence shown here is derived from an EMBL/GenBank/DDBJ whole genome shotgun (WGS) entry which is preliminary data.</text>
</comment>
<dbReference type="Proteomes" id="UP000727407">
    <property type="component" value="Unassembled WGS sequence"/>
</dbReference>
<organism evidence="1 2">
    <name type="scientific">Clarias magur</name>
    <name type="common">Asian catfish</name>
    <name type="synonym">Macropteronotus magur</name>
    <dbReference type="NCBI Taxonomy" id="1594786"/>
    <lineage>
        <taxon>Eukaryota</taxon>
        <taxon>Metazoa</taxon>
        <taxon>Chordata</taxon>
        <taxon>Craniata</taxon>
        <taxon>Vertebrata</taxon>
        <taxon>Euteleostomi</taxon>
        <taxon>Actinopterygii</taxon>
        <taxon>Neopterygii</taxon>
        <taxon>Teleostei</taxon>
        <taxon>Ostariophysi</taxon>
        <taxon>Siluriformes</taxon>
        <taxon>Clariidae</taxon>
        <taxon>Clarias</taxon>
    </lineage>
</organism>
<gene>
    <name evidence="1" type="primary">edar</name>
    <name evidence="1" type="ORF">DAT39_007625</name>
</gene>
<accession>A0A8J4XEQ9</accession>
<evidence type="ECO:0000313" key="2">
    <source>
        <dbReference type="Proteomes" id="UP000727407"/>
    </source>
</evidence>
<keyword evidence="2" id="KW-1185">Reference proteome</keyword>
<dbReference type="AlphaFoldDB" id="A0A8J4XEQ9"/>
<sequence length="50" mass="5433">MHCQACSEANMEPWRWPQKPCGQGLGDDGPFLRPCARGHSLPGPALDSNL</sequence>
<keyword evidence="1" id="KW-0675">Receptor</keyword>